<protein>
    <submittedName>
        <fullName evidence="1">Uncharacterized protein</fullName>
    </submittedName>
</protein>
<organism evidence="1 2">
    <name type="scientific">Rotaria socialis</name>
    <dbReference type="NCBI Taxonomy" id="392032"/>
    <lineage>
        <taxon>Eukaryota</taxon>
        <taxon>Metazoa</taxon>
        <taxon>Spiralia</taxon>
        <taxon>Gnathifera</taxon>
        <taxon>Rotifera</taxon>
        <taxon>Eurotatoria</taxon>
        <taxon>Bdelloidea</taxon>
        <taxon>Philodinida</taxon>
        <taxon>Philodinidae</taxon>
        <taxon>Rotaria</taxon>
    </lineage>
</organism>
<comment type="caution">
    <text evidence="1">The sequence shown here is derived from an EMBL/GenBank/DDBJ whole genome shotgun (WGS) entry which is preliminary data.</text>
</comment>
<gene>
    <name evidence="1" type="ORF">UJA718_LOCUS39674</name>
</gene>
<feature type="non-terminal residue" evidence="1">
    <location>
        <position position="1"/>
    </location>
</feature>
<sequence length="68" mass="7886">LAEATRQALFEAETSKRRSITVDQEKVTPDSSEIDLENESINKKRQRQRSLVLNLGKKFCSCEFHIYV</sequence>
<keyword evidence="2" id="KW-1185">Reference proteome</keyword>
<accession>A0A821MCM9</accession>
<dbReference type="Proteomes" id="UP000663873">
    <property type="component" value="Unassembled WGS sequence"/>
</dbReference>
<evidence type="ECO:0000313" key="2">
    <source>
        <dbReference type="Proteomes" id="UP000663873"/>
    </source>
</evidence>
<reference evidence="1" key="1">
    <citation type="submission" date="2021-02" db="EMBL/GenBank/DDBJ databases">
        <authorList>
            <person name="Nowell W R."/>
        </authorList>
    </citation>
    <scope>NUCLEOTIDE SEQUENCE</scope>
</reference>
<name>A0A821MCM9_9BILA</name>
<proteinExistence type="predicted"/>
<dbReference type="EMBL" id="CAJOBP010042386">
    <property type="protein sequence ID" value="CAF4765955.1"/>
    <property type="molecule type" value="Genomic_DNA"/>
</dbReference>
<dbReference type="AlphaFoldDB" id="A0A821MCM9"/>
<evidence type="ECO:0000313" key="1">
    <source>
        <dbReference type="EMBL" id="CAF4765955.1"/>
    </source>
</evidence>